<name>A0A2R8BZ24_9RHOB</name>
<evidence type="ECO:0000259" key="1">
    <source>
        <dbReference type="Pfam" id="PF01261"/>
    </source>
</evidence>
<keyword evidence="3" id="KW-1185">Reference proteome</keyword>
<evidence type="ECO:0000313" key="3">
    <source>
        <dbReference type="Proteomes" id="UP000244912"/>
    </source>
</evidence>
<dbReference type="EMBL" id="ONZF01000009">
    <property type="protein sequence ID" value="SPJ25394.1"/>
    <property type="molecule type" value="Genomic_DNA"/>
</dbReference>
<dbReference type="Proteomes" id="UP000244912">
    <property type="component" value="Unassembled WGS sequence"/>
</dbReference>
<gene>
    <name evidence="2" type="ORF">PAA8504_03245</name>
</gene>
<protein>
    <recommendedName>
        <fullName evidence="1">Xylose isomerase-like TIM barrel domain-containing protein</fullName>
    </recommendedName>
</protein>
<dbReference type="RefSeq" id="WP_108895203.1">
    <property type="nucleotide sequence ID" value="NZ_ONZF01000009.1"/>
</dbReference>
<accession>A0A2R8BZ24</accession>
<sequence>MHRLALHQLSLRDVAPVDLPGIAASVGVDTVSVFVTPPSPDLDIFPKVERGTAAAFRSACSENGVGVHNIEVFSIGPETDVAQFSSALDLGAEIGAKRLTALVQDSDTGRVDDRMGALATAAASRGIAVSIEFMKFSECRSIGAGSDLLTRIGHDNLSLLVDPLHLFRTGGTVADLAAVDPALIGAAQVCDGPLDAPKNPFAEAVEDRGIPSEGGFPLLDFLNALPDGTPLDMEIPMKRLEKAGMGPVERAQKLVDATRALMARKGAGRG</sequence>
<dbReference type="InterPro" id="IPR013022">
    <property type="entry name" value="Xyl_isomerase-like_TIM-brl"/>
</dbReference>
<dbReference type="PANTHER" id="PTHR12110">
    <property type="entry name" value="HYDROXYPYRUVATE ISOMERASE"/>
    <property type="match status" value="1"/>
</dbReference>
<dbReference type="Gene3D" id="3.20.20.150">
    <property type="entry name" value="Divalent-metal-dependent TIM barrel enzymes"/>
    <property type="match status" value="1"/>
</dbReference>
<dbReference type="InterPro" id="IPR036237">
    <property type="entry name" value="Xyl_isomerase-like_sf"/>
</dbReference>
<feature type="domain" description="Xylose isomerase-like TIM barrel" evidence="1">
    <location>
        <begin position="22"/>
        <end position="239"/>
    </location>
</feature>
<reference evidence="2 3" key="1">
    <citation type="submission" date="2018-03" db="EMBL/GenBank/DDBJ databases">
        <authorList>
            <person name="Keele B.F."/>
        </authorList>
    </citation>
    <scope>NUCLEOTIDE SEQUENCE [LARGE SCALE GENOMIC DNA]</scope>
    <source>
        <strain evidence="2 3">CECT 8504</strain>
    </source>
</reference>
<proteinExistence type="predicted"/>
<dbReference type="PANTHER" id="PTHR12110:SF48">
    <property type="entry name" value="BLL3656 PROTEIN"/>
    <property type="match status" value="1"/>
</dbReference>
<dbReference type="Pfam" id="PF01261">
    <property type="entry name" value="AP_endonuc_2"/>
    <property type="match status" value="1"/>
</dbReference>
<evidence type="ECO:0000313" key="2">
    <source>
        <dbReference type="EMBL" id="SPJ25394.1"/>
    </source>
</evidence>
<dbReference type="InterPro" id="IPR050312">
    <property type="entry name" value="IolE/XylAMocC-like"/>
</dbReference>
<organism evidence="2 3">
    <name type="scientific">Palleronia abyssalis</name>
    <dbReference type="NCBI Taxonomy" id="1501240"/>
    <lineage>
        <taxon>Bacteria</taxon>
        <taxon>Pseudomonadati</taxon>
        <taxon>Pseudomonadota</taxon>
        <taxon>Alphaproteobacteria</taxon>
        <taxon>Rhodobacterales</taxon>
        <taxon>Roseobacteraceae</taxon>
        <taxon>Palleronia</taxon>
    </lineage>
</organism>
<dbReference type="OrthoDB" id="9072761at2"/>
<dbReference type="SUPFAM" id="SSF51658">
    <property type="entry name" value="Xylose isomerase-like"/>
    <property type="match status" value="1"/>
</dbReference>
<dbReference type="AlphaFoldDB" id="A0A2R8BZ24"/>